<organism evidence="1 2">
    <name type="scientific">Leucosporidium creatinivorum</name>
    <dbReference type="NCBI Taxonomy" id="106004"/>
    <lineage>
        <taxon>Eukaryota</taxon>
        <taxon>Fungi</taxon>
        <taxon>Dikarya</taxon>
        <taxon>Basidiomycota</taxon>
        <taxon>Pucciniomycotina</taxon>
        <taxon>Microbotryomycetes</taxon>
        <taxon>Leucosporidiales</taxon>
        <taxon>Leucosporidium</taxon>
    </lineage>
</organism>
<comment type="caution">
    <text evidence="1">The sequence shown here is derived from an EMBL/GenBank/DDBJ whole genome shotgun (WGS) entry which is preliminary data.</text>
</comment>
<dbReference type="InParanoid" id="A0A1Y2FXY9"/>
<gene>
    <name evidence="1" type="ORF">BCR35DRAFT_330062</name>
</gene>
<accession>A0A1Y2FXY9</accession>
<evidence type="ECO:0000313" key="1">
    <source>
        <dbReference type="EMBL" id="ORY88186.1"/>
    </source>
</evidence>
<proteinExistence type="predicted"/>
<sequence length="179" mass="20312">MLTLESLPAELLYQIHLFSLSPHLPYVSRHLFSIFHHSTTTHRALYLTLTHPRKTLQSSIYYPLCTLPVLHTLEQIAKKRRKILSCPELPKRLFRVQELSKPNAPRPTSPVEGNPLDIPLITYLLTTYSSSPSLDGYPLARAVLGRHLPLIRLLLAFGADPSLGRMDQWQSCWRLGGGI</sequence>
<keyword evidence="2" id="KW-1185">Reference proteome</keyword>
<dbReference type="Proteomes" id="UP000193467">
    <property type="component" value="Unassembled WGS sequence"/>
</dbReference>
<name>A0A1Y2FXY9_9BASI</name>
<dbReference type="STRING" id="106004.A0A1Y2FXY9"/>
<dbReference type="EMBL" id="MCGR01000011">
    <property type="protein sequence ID" value="ORY88186.1"/>
    <property type="molecule type" value="Genomic_DNA"/>
</dbReference>
<reference evidence="1 2" key="1">
    <citation type="submission" date="2016-07" db="EMBL/GenBank/DDBJ databases">
        <title>Pervasive Adenine N6-methylation of Active Genes in Fungi.</title>
        <authorList>
            <consortium name="DOE Joint Genome Institute"/>
            <person name="Mondo S.J."/>
            <person name="Dannebaum R.O."/>
            <person name="Kuo R.C."/>
            <person name="Labutti K."/>
            <person name="Haridas S."/>
            <person name="Kuo A."/>
            <person name="Salamov A."/>
            <person name="Ahrendt S.R."/>
            <person name="Lipzen A."/>
            <person name="Sullivan W."/>
            <person name="Andreopoulos W.B."/>
            <person name="Clum A."/>
            <person name="Lindquist E."/>
            <person name="Daum C."/>
            <person name="Ramamoorthy G.K."/>
            <person name="Gryganskyi A."/>
            <person name="Culley D."/>
            <person name="Magnuson J.K."/>
            <person name="James T.Y."/>
            <person name="O'Malley M.A."/>
            <person name="Stajich J.E."/>
            <person name="Spatafora J.W."/>
            <person name="Visel A."/>
            <person name="Grigoriev I.V."/>
        </authorList>
    </citation>
    <scope>NUCLEOTIDE SEQUENCE [LARGE SCALE GENOMIC DNA]</scope>
    <source>
        <strain evidence="1 2">62-1032</strain>
    </source>
</reference>
<protein>
    <submittedName>
        <fullName evidence="1">Uncharacterized protein</fullName>
    </submittedName>
</protein>
<dbReference type="AlphaFoldDB" id="A0A1Y2FXY9"/>
<evidence type="ECO:0000313" key="2">
    <source>
        <dbReference type="Proteomes" id="UP000193467"/>
    </source>
</evidence>
<dbReference type="OrthoDB" id="539213at2759"/>